<keyword evidence="1" id="KW-0812">Transmembrane</keyword>
<dbReference type="RefSeq" id="WP_198748334.1">
    <property type="nucleotide sequence ID" value="NZ_JAEHTE010000078.1"/>
</dbReference>
<dbReference type="EMBL" id="JAEHTE010000078">
    <property type="protein sequence ID" value="MBI6888359.1"/>
    <property type="molecule type" value="Genomic_DNA"/>
</dbReference>
<sequence length="207" mass="22974">MDWKEKIKNHKLVVFTVAGLTALTILGSFAGNINSLLDLAKRDELTGVAGWLLNSYLQVTAWLSAPVTMPAWSLLAVVALAALAVRFLVRQRSQLAHLSEKLETLKNPGLVDLDSTEERVLFWVRNIYDSSSTGTGPTPLIVAKVADMPLTTVEAALDVLKSCGLIRLQRLRSHPLDLTAEGRRYLARPDVLSRYGQFQFNVVYRRS</sequence>
<evidence type="ECO:0000256" key="1">
    <source>
        <dbReference type="SAM" id="Phobius"/>
    </source>
</evidence>
<feature type="transmembrane region" description="Helical" evidence="1">
    <location>
        <begin position="12"/>
        <end position="33"/>
    </location>
</feature>
<dbReference type="Proteomes" id="UP000637061">
    <property type="component" value="Unassembled WGS sequence"/>
</dbReference>
<organism evidence="2 3">
    <name type="scientific">Pseudomonas putida</name>
    <name type="common">Arthrobacter siderocapsulatus</name>
    <dbReference type="NCBI Taxonomy" id="303"/>
    <lineage>
        <taxon>Bacteria</taxon>
        <taxon>Pseudomonadati</taxon>
        <taxon>Pseudomonadota</taxon>
        <taxon>Gammaproteobacteria</taxon>
        <taxon>Pseudomonadales</taxon>
        <taxon>Pseudomonadaceae</taxon>
        <taxon>Pseudomonas</taxon>
    </lineage>
</organism>
<protein>
    <submittedName>
        <fullName evidence="2">Uncharacterized protein</fullName>
    </submittedName>
</protein>
<keyword evidence="1" id="KW-0472">Membrane</keyword>
<keyword evidence="1" id="KW-1133">Transmembrane helix</keyword>
<evidence type="ECO:0000313" key="3">
    <source>
        <dbReference type="Proteomes" id="UP000637061"/>
    </source>
</evidence>
<gene>
    <name evidence="2" type="ORF">JEU22_31055</name>
</gene>
<accession>A0A8I1EK47</accession>
<feature type="transmembrane region" description="Helical" evidence="1">
    <location>
        <begin position="71"/>
        <end position="89"/>
    </location>
</feature>
<comment type="caution">
    <text evidence="2">The sequence shown here is derived from an EMBL/GenBank/DDBJ whole genome shotgun (WGS) entry which is preliminary data.</text>
</comment>
<reference evidence="2" key="1">
    <citation type="submission" date="2020-12" db="EMBL/GenBank/DDBJ databases">
        <title>Enhanced detection system for hospital associated transmission using whole genome sequencing surveillance.</title>
        <authorList>
            <person name="Harrison L.H."/>
            <person name="Van Tyne D."/>
            <person name="Marsh J.W."/>
            <person name="Griffith M.P."/>
            <person name="Snyder D.J."/>
            <person name="Cooper V.S."/>
            <person name="Mustapha M."/>
        </authorList>
    </citation>
    <scope>NUCLEOTIDE SEQUENCE</scope>
    <source>
        <strain evidence="2">PSB00042</strain>
    </source>
</reference>
<dbReference type="AlphaFoldDB" id="A0A8I1EK47"/>
<evidence type="ECO:0000313" key="2">
    <source>
        <dbReference type="EMBL" id="MBI6888359.1"/>
    </source>
</evidence>
<name>A0A8I1EK47_PSEPU</name>
<proteinExistence type="predicted"/>